<feature type="compositionally biased region" description="Low complexity" evidence="1">
    <location>
        <begin position="194"/>
        <end position="213"/>
    </location>
</feature>
<proteinExistence type="predicted"/>
<gene>
    <name evidence="2" type="ORF">EIP75_00970</name>
</gene>
<feature type="compositionally biased region" description="Polar residues" evidence="1">
    <location>
        <begin position="248"/>
        <end position="258"/>
    </location>
</feature>
<evidence type="ECO:0000256" key="1">
    <source>
        <dbReference type="SAM" id="MobiDB-lite"/>
    </source>
</evidence>
<dbReference type="EMBL" id="RSED01000001">
    <property type="protein sequence ID" value="RRS06198.1"/>
    <property type="molecule type" value="Genomic_DNA"/>
</dbReference>
<evidence type="ECO:0000313" key="2">
    <source>
        <dbReference type="EMBL" id="RRS06198.1"/>
    </source>
</evidence>
<dbReference type="AlphaFoldDB" id="A0A3R8T4U8"/>
<name>A0A3R8T4U8_9BURK</name>
<dbReference type="Proteomes" id="UP000269265">
    <property type="component" value="Unassembled WGS sequence"/>
</dbReference>
<evidence type="ECO:0000313" key="3">
    <source>
        <dbReference type="Proteomes" id="UP000269265"/>
    </source>
</evidence>
<comment type="caution">
    <text evidence="2">The sequence shown here is derived from an EMBL/GenBank/DDBJ whole genome shotgun (WGS) entry which is preliminary data.</text>
</comment>
<feature type="region of interest" description="Disordered" evidence="1">
    <location>
        <begin position="159"/>
        <end position="258"/>
    </location>
</feature>
<protein>
    <recommendedName>
        <fullName evidence="4">Type II secretion system protein GspC N-terminal domain-containing protein</fullName>
    </recommendedName>
</protein>
<keyword evidence="3" id="KW-1185">Reference proteome</keyword>
<organism evidence="2 3">
    <name type="scientific">Aquabacterium soli</name>
    <dbReference type="NCBI Taxonomy" id="2493092"/>
    <lineage>
        <taxon>Bacteria</taxon>
        <taxon>Pseudomonadati</taxon>
        <taxon>Pseudomonadota</taxon>
        <taxon>Betaproteobacteria</taxon>
        <taxon>Burkholderiales</taxon>
        <taxon>Aquabacterium</taxon>
    </lineage>
</organism>
<accession>A0A3R8T4U8</accession>
<dbReference type="RefSeq" id="WP_125241341.1">
    <property type="nucleotide sequence ID" value="NZ_RSED01000001.1"/>
</dbReference>
<feature type="compositionally biased region" description="Low complexity" evidence="1">
    <location>
        <begin position="224"/>
        <end position="236"/>
    </location>
</feature>
<reference evidence="2 3" key="1">
    <citation type="submission" date="2018-12" db="EMBL/GenBank/DDBJ databases">
        <title>The whole draft genome of Aquabacterium sp. SJQ9.</title>
        <authorList>
            <person name="Sun L."/>
            <person name="Gao X."/>
            <person name="Chen W."/>
            <person name="Huang K."/>
        </authorList>
    </citation>
    <scope>NUCLEOTIDE SEQUENCE [LARGE SCALE GENOMIC DNA]</scope>
    <source>
        <strain evidence="2 3">SJQ9</strain>
    </source>
</reference>
<evidence type="ECO:0008006" key="4">
    <source>
        <dbReference type="Google" id="ProtNLM"/>
    </source>
</evidence>
<dbReference type="OrthoDB" id="9154044at2"/>
<sequence length="258" mass="25660">MVSRILALLVWAAVAASLAFWGLRWMARPAAVPPGTSSVALSGAVPRADVTRLLSPPATAADEPSAPSQQAMLASRLQLVGVVAPRRQGDGGIALLVVDGKPARAYKTGHAIDGDLVLQSVTQQGVQIGPAGGAAAVNLNLPLLPAAATGMLPSANGVGGAPAGMPPEGRAGGYNPSRPVPMPSRPGGGMADTPVEGAEPAPAGGPGAAIMPGDTPQQVPSRLAAAAPSTHATSSARQRWMMRRGAAQQASSPADNTL</sequence>